<name>A0A922NXF7_9HYPH</name>
<feature type="transmembrane region" description="Helical" evidence="7">
    <location>
        <begin position="102"/>
        <end position="123"/>
    </location>
</feature>
<comment type="subunit">
    <text evidence="7">The complex comprises the extracytoplasmic solute receptor protein and the two transmembrane proteins.</text>
</comment>
<keyword evidence="5 7" id="KW-1133">Transmembrane helix</keyword>
<feature type="transmembrane region" description="Helical" evidence="7">
    <location>
        <begin position="60"/>
        <end position="82"/>
    </location>
</feature>
<comment type="subcellular location">
    <subcellularLocation>
        <location evidence="7">Cell inner membrane</location>
        <topology evidence="7">Multi-pass membrane protein</topology>
    </subcellularLocation>
    <subcellularLocation>
        <location evidence="1">Cell membrane</location>
        <topology evidence="1">Multi-pass membrane protein</topology>
    </subcellularLocation>
</comment>
<proteinExistence type="inferred from homology"/>
<dbReference type="RefSeq" id="WP_037169389.1">
    <property type="nucleotide sequence ID" value="NZ_CAJXID010000017.1"/>
</dbReference>
<keyword evidence="7" id="KW-0997">Cell inner membrane</keyword>
<evidence type="ECO:0000313" key="10">
    <source>
        <dbReference type="Proteomes" id="UP000052167"/>
    </source>
</evidence>
<protein>
    <recommendedName>
        <fullName evidence="7">TRAP transporter small permease protein</fullName>
    </recommendedName>
</protein>
<feature type="domain" description="Tripartite ATP-independent periplasmic transporters DctQ component" evidence="8">
    <location>
        <begin position="36"/>
        <end position="166"/>
    </location>
</feature>
<feature type="transmembrane region" description="Helical" evidence="7">
    <location>
        <begin position="21"/>
        <end position="40"/>
    </location>
</feature>
<evidence type="ECO:0000256" key="6">
    <source>
        <dbReference type="ARBA" id="ARBA00023136"/>
    </source>
</evidence>
<comment type="function">
    <text evidence="7">Part of the tripartite ATP-independent periplasmic (TRAP) transport system.</text>
</comment>
<comment type="similarity">
    <text evidence="7">Belongs to the TRAP transporter small permease family.</text>
</comment>
<dbReference type="GO" id="GO:0005886">
    <property type="term" value="C:plasma membrane"/>
    <property type="evidence" value="ECO:0007669"/>
    <property type="project" value="UniProtKB-SubCell"/>
</dbReference>
<dbReference type="OrthoDB" id="4250245at2"/>
<keyword evidence="3" id="KW-1003">Cell membrane</keyword>
<dbReference type="AlphaFoldDB" id="A0A922NXF7"/>
<feature type="transmembrane region" description="Helical" evidence="7">
    <location>
        <begin position="147"/>
        <end position="169"/>
    </location>
</feature>
<keyword evidence="4 7" id="KW-0812">Transmembrane</keyword>
<evidence type="ECO:0000313" key="9">
    <source>
        <dbReference type="EMBL" id="KEQ02890.1"/>
    </source>
</evidence>
<dbReference type="InterPro" id="IPR055348">
    <property type="entry name" value="DctQ"/>
</dbReference>
<comment type="caution">
    <text evidence="9">The sequence shown here is derived from an EMBL/GenBank/DDBJ whole genome shotgun (WGS) entry which is preliminary data.</text>
</comment>
<gene>
    <name evidence="9" type="ORF">GV68_19605</name>
</gene>
<reference evidence="9 10" key="1">
    <citation type="submission" date="2014-06" db="EMBL/GenBank/DDBJ databases">
        <title>Rhizobium pelagicum/R2-400B4.</title>
        <authorList>
            <person name="Kimes N.E."/>
            <person name="Lopez-Perez M."/>
        </authorList>
    </citation>
    <scope>NUCLEOTIDE SEQUENCE [LARGE SCALE GENOMIC DNA]</scope>
    <source>
        <strain evidence="9 10">R2-400B4</strain>
    </source>
</reference>
<dbReference type="EMBL" id="JOKJ01000041">
    <property type="protein sequence ID" value="KEQ02890.1"/>
    <property type="molecule type" value="Genomic_DNA"/>
</dbReference>
<evidence type="ECO:0000259" key="8">
    <source>
        <dbReference type="Pfam" id="PF04290"/>
    </source>
</evidence>
<evidence type="ECO:0000256" key="4">
    <source>
        <dbReference type="ARBA" id="ARBA00022692"/>
    </source>
</evidence>
<accession>A0A922NXF7</accession>
<evidence type="ECO:0000256" key="7">
    <source>
        <dbReference type="RuleBase" id="RU369079"/>
    </source>
</evidence>
<sequence length="184" mass="19449">MQADTIAEPDPSPLRRLLQGGLNIIAAVGTIWIFAIMLLIVADVVGRNFLAAPITGVAEIAARSVVAIVFLMLPAAVLNGSLVRADFLLRLVESGSERLPHALDFVFAVVGTLLFGAVAVAAWPDTASAWRTAEFFGVRGVWTLPTFPFRLIIVFGSAASALAFAVLGAESLGRLSTVKARPHE</sequence>
<evidence type="ECO:0000256" key="5">
    <source>
        <dbReference type="ARBA" id="ARBA00022989"/>
    </source>
</evidence>
<evidence type="ECO:0000256" key="3">
    <source>
        <dbReference type="ARBA" id="ARBA00022475"/>
    </source>
</evidence>
<dbReference type="Proteomes" id="UP000052167">
    <property type="component" value="Unassembled WGS sequence"/>
</dbReference>
<keyword evidence="10" id="KW-1185">Reference proteome</keyword>
<evidence type="ECO:0000256" key="2">
    <source>
        <dbReference type="ARBA" id="ARBA00022448"/>
    </source>
</evidence>
<organism evidence="9 10">
    <name type="scientific">Pseudorhizobium pelagicum</name>
    <dbReference type="NCBI Taxonomy" id="1509405"/>
    <lineage>
        <taxon>Bacteria</taxon>
        <taxon>Pseudomonadati</taxon>
        <taxon>Pseudomonadota</taxon>
        <taxon>Alphaproteobacteria</taxon>
        <taxon>Hyphomicrobiales</taxon>
        <taxon>Rhizobiaceae</taxon>
        <taxon>Rhizobium/Agrobacterium group</taxon>
        <taxon>Pseudorhizobium</taxon>
    </lineage>
</organism>
<keyword evidence="2 7" id="KW-0813">Transport</keyword>
<dbReference type="GO" id="GO:0022857">
    <property type="term" value="F:transmembrane transporter activity"/>
    <property type="evidence" value="ECO:0007669"/>
    <property type="project" value="UniProtKB-UniRule"/>
</dbReference>
<dbReference type="Pfam" id="PF04290">
    <property type="entry name" value="DctQ"/>
    <property type="match status" value="1"/>
</dbReference>
<evidence type="ECO:0000256" key="1">
    <source>
        <dbReference type="ARBA" id="ARBA00004651"/>
    </source>
</evidence>
<keyword evidence="6 7" id="KW-0472">Membrane</keyword>